<dbReference type="SUPFAM" id="SSF52540">
    <property type="entry name" value="P-loop containing nucleoside triphosphate hydrolases"/>
    <property type="match status" value="1"/>
</dbReference>
<dbReference type="GO" id="GO:0015833">
    <property type="term" value="P:peptide transport"/>
    <property type="evidence" value="ECO:0007669"/>
    <property type="project" value="InterPro"/>
</dbReference>
<evidence type="ECO:0000313" key="7">
    <source>
        <dbReference type="EMBL" id="SFF77967.1"/>
    </source>
</evidence>
<evidence type="ECO:0000256" key="3">
    <source>
        <dbReference type="ARBA" id="ARBA00022741"/>
    </source>
</evidence>
<name>A0A1I2LKK8_9ACTN</name>
<dbReference type="SMART" id="SM00382">
    <property type="entry name" value="AAA"/>
    <property type="match status" value="1"/>
</dbReference>
<dbReference type="InterPro" id="IPR017871">
    <property type="entry name" value="ABC_transporter-like_CS"/>
</dbReference>
<comment type="similarity">
    <text evidence="1">Belongs to the ABC transporter superfamily.</text>
</comment>
<accession>A0A1I2LKK8</accession>
<evidence type="ECO:0000256" key="5">
    <source>
        <dbReference type="SAM" id="MobiDB-lite"/>
    </source>
</evidence>
<dbReference type="OrthoDB" id="3326974at2"/>
<dbReference type="GO" id="GO:0055085">
    <property type="term" value="P:transmembrane transport"/>
    <property type="evidence" value="ECO:0007669"/>
    <property type="project" value="UniProtKB-ARBA"/>
</dbReference>
<feature type="compositionally biased region" description="Basic and acidic residues" evidence="5">
    <location>
        <begin position="33"/>
        <end position="57"/>
    </location>
</feature>
<keyword evidence="8" id="KW-1185">Reference proteome</keyword>
<dbReference type="GO" id="GO:0005524">
    <property type="term" value="F:ATP binding"/>
    <property type="evidence" value="ECO:0007669"/>
    <property type="project" value="UniProtKB-KW"/>
</dbReference>
<dbReference type="GO" id="GO:0016887">
    <property type="term" value="F:ATP hydrolysis activity"/>
    <property type="evidence" value="ECO:0007669"/>
    <property type="project" value="InterPro"/>
</dbReference>
<dbReference type="InterPro" id="IPR050319">
    <property type="entry name" value="ABC_transp_ATP-bind"/>
</dbReference>
<evidence type="ECO:0000256" key="1">
    <source>
        <dbReference type="ARBA" id="ARBA00005417"/>
    </source>
</evidence>
<dbReference type="FunFam" id="3.40.50.300:FF:000016">
    <property type="entry name" value="Oligopeptide ABC transporter ATP-binding component"/>
    <property type="match status" value="1"/>
</dbReference>
<dbReference type="PROSITE" id="PS50893">
    <property type="entry name" value="ABC_TRANSPORTER_2"/>
    <property type="match status" value="1"/>
</dbReference>
<dbReference type="NCBIfam" id="TIGR01727">
    <property type="entry name" value="oligo_HPY"/>
    <property type="match status" value="1"/>
</dbReference>
<feature type="compositionally biased region" description="Low complexity" evidence="5">
    <location>
        <begin position="10"/>
        <end position="28"/>
    </location>
</feature>
<sequence>MSKPAIETGSTDNASTDTASADSTSTATRRARTAKDPKNPKAAKDRHPEEPAHTPEYVLEARDVSKHFTVRGALGRTTVVHAVEDATVRLKPGQILALVGESGSGKTTLARMLARFHEPTSGEIVLRGEAVSRSGRARRGYHSEVQLIFQDPFGSLNPMHRVRYNLDRALRLHHRHLTAAEREERTTQLLERVSLTPAAEFAAKFPHELSGGQRQRVVIARALAVEPKVLLGDEPISMLDVSIRLEMLNLLQRLRTEDGLALLYITHDIASARYLCDDIAVMYAGQMVESGPKEAVIASPQHPYTKLLIESSPDPERGVGDREAFFAGADELGEPPSLIDPPTGCRFHPRCPFAMKECGEQAPPRAELGDGHWAKCWLHARGRAGELADTTHAAATAARREALQGAS</sequence>
<keyword evidence="2" id="KW-0813">Transport</keyword>
<dbReference type="InterPro" id="IPR003439">
    <property type="entry name" value="ABC_transporter-like_ATP-bd"/>
</dbReference>
<dbReference type="STRING" id="380248.SAMN05216251_12881"/>
<feature type="region of interest" description="Disordered" evidence="5">
    <location>
        <begin position="1"/>
        <end position="57"/>
    </location>
</feature>
<dbReference type="InterPro" id="IPR003593">
    <property type="entry name" value="AAA+_ATPase"/>
</dbReference>
<dbReference type="AlphaFoldDB" id="A0A1I2LKK8"/>
<dbReference type="CDD" id="cd03257">
    <property type="entry name" value="ABC_NikE_OppD_transporters"/>
    <property type="match status" value="1"/>
</dbReference>
<dbReference type="Proteomes" id="UP000199323">
    <property type="component" value="Unassembled WGS sequence"/>
</dbReference>
<reference evidence="7 8" key="1">
    <citation type="submission" date="2016-10" db="EMBL/GenBank/DDBJ databases">
        <authorList>
            <person name="de Groot N.N."/>
        </authorList>
    </citation>
    <scope>NUCLEOTIDE SEQUENCE [LARGE SCALE GENOMIC DNA]</scope>
    <source>
        <strain evidence="7 8">CGMCC 4.3510</strain>
    </source>
</reference>
<protein>
    <submittedName>
        <fullName evidence="7">Peptide/nickel transport system ATP-binding protein</fullName>
    </submittedName>
</protein>
<dbReference type="Pfam" id="PF00005">
    <property type="entry name" value="ABC_tran"/>
    <property type="match status" value="1"/>
</dbReference>
<dbReference type="PANTHER" id="PTHR43776:SF8">
    <property type="entry name" value="ABC TRANSPORTER, ATP-BINDING PROTEIN"/>
    <property type="match status" value="1"/>
</dbReference>
<evidence type="ECO:0000256" key="4">
    <source>
        <dbReference type="ARBA" id="ARBA00022840"/>
    </source>
</evidence>
<evidence type="ECO:0000259" key="6">
    <source>
        <dbReference type="PROSITE" id="PS50893"/>
    </source>
</evidence>
<dbReference type="EMBL" id="FONG01000028">
    <property type="protein sequence ID" value="SFF77967.1"/>
    <property type="molecule type" value="Genomic_DNA"/>
</dbReference>
<dbReference type="Gene3D" id="3.40.50.300">
    <property type="entry name" value="P-loop containing nucleotide triphosphate hydrolases"/>
    <property type="match status" value="1"/>
</dbReference>
<feature type="domain" description="ABC transporter" evidence="6">
    <location>
        <begin position="59"/>
        <end position="309"/>
    </location>
</feature>
<gene>
    <name evidence="7" type="ORF">SAMN05216251_12881</name>
</gene>
<dbReference type="InterPro" id="IPR013563">
    <property type="entry name" value="Oligopep_ABC_C"/>
</dbReference>
<evidence type="ECO:0000256" key="2">
    <source>
        <dbReference type="ARBA" id="ARBA00022448"/>
    </source>
</evidence>
<evidence type="ECO:0000313" key="8">
    <source>
        <dbReference type="Proteomes" id="UP000199323"/>
    </source>
</evidence>
<dbReference type="Pfam" id="PF08352">
    <property type="entry name" value="oligo_HPY"/>
    <property type="match status" value="1"/>
</dbReference>
<dbReference type="RefSeq" id="WP_093717343.1">
    <property type="nucleotide sequence ID" value="NZ_FONG01000028.1"/>
</dbReference>
<organism evidence="7 8">
    <name type="scientific">Actinacidiphila alni</name>
    <dbReference type="NCBI Taxonomy" id="380248"/>
    <lineage>
        <taxon>Bacteria</taxon>
        <taxon>Bacillati</taxon>
        <taxon>Actinomycetota</taxon>
        <taxon>Actinomycetes</taxon>
        <taxon>Kitasatosporales</taxon>
        <taxon>Streptomycetaceae</taxon>
        <taxon>Actinacidiphila</taxon>
    </lineage>
</organism>
<keyword evidence="3" id="KW-0547">Nucleotide-binding</keyword>
<keyword evidence="4 7" id="KW-0067">ATP-binding</keyword>
<dbReference type="InterPro" id="IPR027417">
    <property type="entry name" value="P-loop_NTPase"/>
</dbReference>
<dbReference type="PANTHER" id="PTHR43776">
    <property type="entry name" value="TRANSPORT ATP-BINDING PROTEIN"/>
    <property type="match status" value="1"/>
</dbReference>
<dbReference type="PROSITE" id="PS00211">
    <property type="entry name" value="ABC_TRANSPORTER_1"/>
    <property type="match status" value="1"/>
</dbReference>
<proteinExistence type="inferred from homology"/>